<name>A0A839SAB7_9SPHI</name>
<keyword evidence="2" id="KW-0436">Ligase</keyword>
<dbReference type="Proteomes" id="UP000539265">
    <property type="component" value="Unassembled WGS sequence"/>
</dbReference>
<keyword evidence="3" id="KW-1185">Reference proteome</keyword>
<evidence type="ECO:0000313" key="2">
    <source>
        <dbReference type="EMBL" id="MBB3054314.1"/>
    </source>
</evidence>
<keyword evidence="2" id="KW-0456">Lyase</keyword>
<dbReference type="GO" id="GO:0004632">
    <property type="term" value="F:phosphopantothenate--cysteine ligase activity"/>
    <property type="evidence" value="ECO:0007669"/>
    <property type="project" value="UniProtKB-EC"/>
</dbReference>
<dbReference type="GO" id="GO:0015937">
    <property type="term" value="P:coenzyme A biosynthetic process"/>
    <property type="evidence" value="ECO:0007669"/>
    <property type="project" value="UniProtKB-ARBA"/>
</dbReference>
<dbReference type="EC" id="6.3.2.5" evidence="2"/>
<dbReference type="Gene3D" id="3.40.50.10300">
    <property type="entry name" value="CoaB-like"/>
    <property type="match status" value="1"/>
</dbReference>
<dbReference type="OrthoDB" id="9802554at2"/>
<sequence length="238" mass="26297">MSKEKDRRSVLITAGPTREAIDPVRYITNHSSGKMGYAIAEAFLEKGFTVVLVSGPVTLSLTHPELTTIAVHSADEMYDACRPYFPTVQIAVFAAAVADYKPAEVHTEKMKKSGNELSLQLVKNVDIAFEFGRVKQAGQVSVGFALETNDEEQNALKKLDTKNLDMVILNSVQDQGATFGYDTNKVTIINRDLLGRTFPLKSKKEVGKDIADAAISYANHQHTNQQSLKTNYHDIYTI</sequence>
<dbReference type="InterPro" id="IPR035929">
    <property type="entry name" value="CoaB-like_sf"/>
</dbReference>
<protein>
    <submittedName>
        <fullName evidence="2">Phosphopantothenoylcysteine decarboxylase/phosphopantothenate--cysteine ligase</fullName>
        <ecNumber evidence="2">4.1.1.36</ecNumber>
        <ecNumber evidence="2">6.3.2.5</ecNumber>
    </submittedName>
</protein>
<proteinExistence type="predicted"/>
<dbReference type="Pfam" id="PF04127">
    <property type="entry name" value="DFP"/>
    <property type="match status" value="1"/>
</dbReference>
<evidence type="ECO:0000259" key="1">
    <source>
        <dbReference type="Pfam" id="PF04127"/>
    </source>
</evidence>
<dbReference type="AlphaFoldDB" id="A0A839SAB7"/>
<dbReference type="EMBL" id="JACHWX010000002">
    <property type="protein sequence ID" value="MBB3054314.1"/>
    <property type="molecule type" value="Genomic_DNA"/>
</dbReference>
<dbReference type="GO" id="GO:0004633">
    <property type="term" value="F:phosphopantothenoylcysteine decarboxylase activity"/>
    <property type="evidence" value="ECO:0007669"/>
    <property type="project" value="UniProtKB-EC"/>
</dbReference>
<gene>
    <name evidence="2" type="ORF">FHS11_000724</name>
</gene>
<dbReference type="SUPFAM" id="SSF102645">
    <property type="entry name" value="CoaB-like"/>
    <property type="match status" value="1"/>
</dbReference>
<organism evidence="2 3">
    <name type="scientific">Mucilaginibacter gotjawali</name>
    <dbReference type="NCBI Taxonomy" id="1550579"/>
    <lineage>
        <taxon>Bacteria</taxon>
        <taxon>Pseudomonadati</taxon>
        <taxon>Bacteroidota</taxon>
        <taxon>Sphingobacteriia</taxon>
        <taxon>Sphingobacteriales</taxon>
        <taxon>Sphingobacteriaceae</taxon>
        <taxon>Mucilaginibacter</taxon>
    </lineage>
</organism>
<dbReference type="RefSeq" id="WP_096357156.1">
    <property type="nucleotide sequence ID" value="NZ_AP017313.1"/>
</dbReference>
<dbReference type="EC" id="4.1.1.36" evidence="2"/>
<accession>A0A839SAB7</accession>
<dbReference type="InterPro" id="IPR007085">
    <property type="entry name" value="DNA/pantothenate-metab_flavo_C"/>
</dbReference>
<feature type="domain" description="DNA/pantothenate metabolism flavoprotein C-terminal" evidence="1">
    <location>
        <begin position="8"/>
        <end position="214"/>
    </location>
</feature>
<evidence type="ECO:0000313" key="3">
    <source>
        <dbReference type="Proteomes" id="UP000539265"/>
    </source>
</evidence>
<comment type="caution">
    <text evidence="2">The sequence shown here is derived from an EMBL/GenBank/DDBJ whole genome shotgun (WGS) entry which is preliminary data.</text>
</comment>
<reference evidence="2" key="1">
    <citation type="submission" date="2020-08" db="EMBL/GenBank/DDBJ databases">
        <title>Genomic Encyclopedia of Type Strains, Phase III (KMG-III): the genomes of soil and plant-associated and newly described type strains.</title>
        <authorList>
            <person name="Whitman W."/>
        </authorList>
    </citation>
    <scope>NUCLEOTIDE SEQUENCE [LARGE SCALE GENOMIC DNA]</scope>
    <source>
        <strain evidence="2">CECT 8628</strain>
    </source>
</reference>